<dbReference type="PANTHER" id="PTHR34547:SF1">
    <property type="entry name" value="YACP-LIKE NYN DOMAIN PROTEIN"/>
    <property type="match status" value="1"/>
</dbReference>
<name>A0ABV1XPG0_9ACTN</name>
<dbReference type="PANTHER" id="PTHR34547">
    <property type="entry name" value="YACP-LIKE NYN DOMAIN PROTEIN"/>
    <property type="match status" value="1"/>
</dbReference>
<dbReference type="EMBL" id="JBEPFB010000004">
    <property type="protein sequence ID" value="MER7373345.1"/>
    <property type="molecule type" value="Genomic_DNA"/>
</dbReference>
<proteinExistence type="predicted"/>
<dbReference type="RefSeq" id="WP_190070408.1">
    <property type="nucleotide sequence ID" value="NZ_BNBM01000005.1"/>
</dbReference>
<dbReference type="Pfam" id="PF05991">
    <property type="entry name" value="NYN_YacP"/>
    <property type="match status" value="1"/>
</dbReference>
<reference evidence="2 3" key="1">
    <citation type="submission" date="2024-06" db="EMBL/GenBank/DDBJ databases">
        <title>The Natural Products Discovery Center: Release of the First 8490 Sequenced Strains for Exploring Actinobacteria Biosynthetic Diversity.</title>
        <authorList>
            <person name="Kalkreuter E."/>
            <person name="Kautsar S.A."/>
            <person name="Yang D."/>
            <person name="Bader C.D."/>
            <person name="Teijaro C.N."/>
            <person name="Fluegel L."/>
            <person name="Davis C.M."/>
            <person name="Simpson J.R."/>
            <person name="Lauterbach L."/>
            <person name="Steele A.D."/>
            <person name="Gui C."/>
            <person name="Meng S."/>
            <person name="Li G."/>
            <person name="Viehrig K."/>
            <person name="Ye F."/>
            <person name="Su P."/>
            <person name="Kiefer A.F."/>
            <person name="Nichols A."/>
            <person name="Cepeda A.J."/>
            <person name="Yan W."/>
            <person name="Fan B."/>
            <person name="Jiang Y."/>
            <person name="Adhikari A."/>
            <person name="Zheng C.-J."/>
            <person name="Schuster L."/>
            <person name="Cowan T.M."/>
            <person name="Smanski M.J."/>
            <person name="Chevrette M.G."/>
            <person name="De Carvalho L.P.S."/>
            <person name="Shen B."/>
        </authorList>
    </citation>
    <scope>NUCLEOTIDE SEQUENCE [LARGE SCALE GENOMIC DNA]</scope>
    <source>
        <strain evidence="2 3">NPDC000155</strain>
    </source>
</reference>
<evidence type="ECO:0000313" key="3">
    <source>
        <dbReference type="Proteomes" id="UP001486207"/>
    </source>
</evidence>
<dbReference type="Proteomes" id="UP001486207">
    <property type="component" value="Unassembled WGS sequence"/>
</dbReference>
<gene>
    <name evidence="2" type="ORF">ABT384_11840</name>
</gene>
<keyword evidence="1" id="KW-0175">Coiled coil</keyword>
<dbReference type="InterPro" id="IPR010298">
    <property type="entry name" value="YacP-like"/>
</dbReference>
<feature type="coiled-coil region" evidence="1">
    <location>
        <begin position="136"/>
        <end position="248"/>
    </location>
</feature>
<evidence type="ECO:0000313" key="2">
    <source>
        <dbReference type="EMBL" id="MER7373345.1"/>
    </source>
</evidence>
<accession>A0ABV1XPG0</accession>
<organism evidence="2 3">
    <name type="scientific">Streptomyces lanatus</name>
    <dbReference type="NCBI Taxonomy" id="66900"/>
    <lineage>
        <taxon>Bacteria</taxon>
        <taxon>Bacillati</taxon>
        <taxon>Actinomycetota</taxon>
        <taxon>Actinomycetes</taxon>
        <taxon>Kitasatosporales</taxon>
        <taxon>Streptomycetaceae</taxon>
        <taxon>Streptomyces</taxon>
    </lineage>
</organism>
<sequence>MVETQGGGPGDGAAEVLDRPLPDGVRRKVVQIVSDGFGGLTVGELPAQLRQYARFAPNRRAKFAGNAMAAALETDPLFRQRIGEKLREAQPELTGALDSGSAPPAADPLDVAAAAYVLRPTGWVKLVTAAGEEAQRADAERADDETRAELERLREELDHARDHTRHETERLRVELDAAKKEAESLHRKLRSALSDVKRGEAALRKVQGEIETVRAEGHAQVSAAESETRRLKARLGEAEAALEATRKAAREGRSVEDMRVRLLLDTLLDAAQGLRRELALPPVSVRPAETVDAVEPGRMTPKDIAARALSENDPAILDQLLALPQAHLVVDGYNVTKTGYPQMPLEKQRLRLLGQLSQLAAQTGAEVTCVFDGAELAAPVLLAPPRGVRVLFSKPGVTADELIRQLVRAEPPGRPVIVASTDREVADGVARAGARPVASAVLLKRLS</sequence>
<evidence type="ECO:0000256" key="1">
    <source>
        <dbReference type="SAM" id="Coils"/>
    </source>
</evidence>
<comment type="caution">
    <text evidence="2">The sequence shown here is derived from an EMBL/GenBank/DDBJ whole genome shotgun (WGS) entry which is preliminary data.</text>
</comment>
<keyword evidence="3" id="KW-1185">Reference proteome</keyword>
<protein>
    <submittedName>
        <fullName evidence="2">NYN domain-containing protein</fullName>
    </submittedName>
</protein>